<dbReference type="AlphaFoldDB" id="A0A955L9N7"/>
<organism evidence="1 2">
    <name type="scientific">Candidatus Dojkabacteria bacterium</name>
    <dbReference type="NCBI Taxonomy" id="2099670"/>
    <lineage>
        <taxon>Bacteria</taxon>
        <taxon>Candidatus Dojkabacteria</taxon>
    </lineage>
</organism>
<gene>
    <name evidence="1" type="ORF">KC717_05580</name>
</gene>
<sequence length="118" mass="13259">MKLKQKKTLLNCLVVAVLIIAAFFSGYAVRGGITTNGSQEPLISVEEATKLLQEDATLVEEMNGKEYLNIRYEGFDSSLNRYQFRLYETVSDGDDNVHTATSNWYYVDVLSGEVSSEF</sequence>
<accession>A0A955L9N7</accession>
<comment type="caution">
    <text evidence="1">The sequence shown here is derived from an EMBL/GenBank/DDBJ whole genome shotgun (WGS) entry which is preliminary data.</text>
</comment>
<evidence type="ECO:0000313" key="1">
    <source>
        <dbReference type="EMBL" id="MCA9386091.1"/>
    </source>
</evidence>
<evidence type="ECO:0008006" key="3">
    <source>
        <dbReference type="Google" id="ProtNLM"/>
    </source>
</evidence>
<evidence type="ECO:0000313" key="2">
    <source>
        <dbReference type="Proteomes" id="UP000754563"/>
    </source>
</evidence>
<name>A0A955L9N7_9BACT</name>
<dbReference type="EMBL" id="JAGQLH010000077">
    <property type="protein sequence ID" value="MCA9386091.1"/>
    <property type="molecule type" value="Genomic_DNA"/>
</dbReference>
<reference evidence="1" key="2">
    <citation type="journal article" date="2021" name="Microbiome">
        <title>Successional dynamics and alternative stable states in a saline activated sludge microbial community over 9 years.</title>
        <authorList>
            <person name="Wang Y."/>
            <person name="Ye J."/>
            <person name="Ju F."/>
            <person name="Liu L."/>
            <person name="Boyd J.A."/>
            <person name="Deng Y."/>
            <person name="Parks D.H."/>
            <person name="Jiang X."/>
            <person name="Yin X."/>
            <person name="Woodcroft B.J."/>
            <person name="Tyson G.W."/>
            <person name="Hugenholtz P."/>
            <person name="Polz M.F."/>
            <person name="Zhang T."/>
        </authorList>
    </citation>
    <scope>NUCLEOTIDE SEQUENCE</scope>
    <source>
        <strain evidence="1">HKST-UBA11</strain>
    </source>
</reference>
<proteinExistence type="predicted"/>
<protein>
    <recommendedName>
        <fullName evidence="3">PepSY domain-containing protein</fullName>
    </recommendedName>
</protein>
<reference evidence="1" key="1">
    <citation type="submission" date="2020-04" db="EMBL/GenBank/DDBJ databases">
        <authorList>
            <person name="Zhang T."/>
        </authorList>
    </citation>
    <scope>NUCLEOTIDE SEQUENCE</scope>
    <source>
        <strain evidence="1">HKST-UBA11</strain>
    </source>
</reference>
<dbReference type="Proteomes" id="UP000754563">
    <property type="component" value="Unassembled WGS sequence"/>
</dbReference>